<dbReference type="EMBL" id="AOUO01000351">
    <property type="protein sequence ID" value="EOD65998.1"/>
    <property type="molecule type" value="Genomic_DNA"/>
</dbReference>
<name>R1G3F7_9PSEU</name>
<comment type="caution">
    <text evidence="3">The sequence shown here is derived from an EMBL/GenBank/DDBJ whole genome shotgun (WGS) entry which is preliminary data.</text>
</comment>
<gene>
    <name evidence="3" type="ORF">H480_23737</name>
</gene>
<dbReference type="Gene3D" id="3.60.40.10">
    <property type="entry name" value="PPM-type phosphatase domain"/>
    <property type="match status" value="1"/>
</dbReference>
<evidence type="ECO:0000259" key="2">
    <source>
        <dbReference type="Pfam" id="PF07228"/>
    </source>
</evidence>
<dbReference type="GO" id="GO:0016791">
    <property type="term" value="F:phosphatase activity"/>
    <property type="evidence" value="ECO:0007669"/>
    <property type="project" value="TreeGrafter"/>
</dbReference>
<feature type="domain" description="PPM-type phosphatase" evidence="2">
    <location>
        <begin position="14"/>
        <end position="97"/>
    </location>
</feature>
<reference evidence="3 4" key="1">
    <citation type="submission" date="2013-02" db="EMBL/GenBank/DDBJ databases">
        <title>Draft genome sequence of Amycolatopsis vancoresmycina strain DSM 44592T.</title>
        <authorList>
            <person name="Kumar S."/>
            <person name="Kaur N."/>
            <person name="Kaur C."/>
            <person name="Raghava G.P.S."/>
            <person name="Mayilraj S."/>
        </authorList>
    </citation>
    <scope>NUCLEOTIDE SEQUENCE [LARGE SCALE GENOMIC DNA]</scope>
    <source>
        <strain evidence="3 4">DSM 44592</strain>
    </source>
</reference>
<dbReference type="InterPro" id="IPR052016">
    <property type="entry name" value="Bact_Sigma-Reg"/>
</dbReference>
<evidence type="ECO:0000256" key="1">
    <source>
        <dbReference type="ARBA" id="ARBA00022801"/>
    </source>
</evidence>
<dbReference type="InterPro" id="IPR036457">
    <property type="entry name" value="PPM-type-like_dom_sf"/>
</dbReference>
<keyword evidence="1" id="KW-0378">Hydrolase</keyword>
<sequence>MLPAAGSAATRFATPGARFPATELRLEPGDLLALYSRGVAETANRAGEPFGRDRIARHLGHAAGELPPEIARRLTRAVLVHGEDELRHDAGVLIARWVPR</sequence>
<dbReference type="Proteomes" id="UP000014139">
    <property type="component" value="Unassembled WGS sequence"/>
</dbReference>
<dbReference type="Pfam" id="PF07228">
    <property type="entry name" value="SpoIIE"/>
    <property type="match status" value="1"/>
</dbReference>
<evidence type="ECO:0000313" key="4">
    <source>
        <dbReference type="Proteomes" id="UP000014139"/>
    </source>
</evidence>
<dbReference type="PANTHER" id="PTHR43156">
    <property type="entry name" value="STAGE II SPORULATION PROTEIN E-RELATED"/>
    <property type="match status" value="1"/>
</dbReference>
<accession>R1G3F7</accession>
<dbReference type="InterPro" id="IPR001932">
    <property type="entry name" value="PPM-type_phosphatase-like_dom"/>
</dbReference>
<dbReference type="PANTHER" id="PTHR43156:SF2">
    <property type="entry name" value="STAGE II SPORULATION PROTEIN E"/>
    <property type="match status" value="1"/>
</dbReference>
<keyword evidence="4" id="KW-1185">Reference proteome</keyword>
<dbReference type="AlphaFoldDB" id="R1G3F7"/>
<proteinExistence type="predicted"/>
<evidence type="ECO:0000313" key="3">
    <source>
        <dbReference type="EMBL" id="EOD65998.1"/>
    </source>
</evidence>
<organism evidence="3 4">
    <name type="scientific">Amycolatopsis vancoresmycina DSM 44592</name>
    <dbReference type="NCBI Taxonomy" id="1292037"/>
    <lineage>
        <taxon>Bacteria</taxon>
        <taxon>Bacillati</taxon>
        <taxon>Actinomycetota</taxon>
        <taxon>Actinomycetes</taxon>
        <taxon>Pseudonocardiales</taxon>
        <taxon>Pseudonocardiaceae</taxon>
        <taxon>Amycolatopsis</taxon>
    </lineage>
</organism>
<protein>
    <submittedName>
        <fullName evidence="3">Phosphatase</fullName>
    </submittedName>
</protein>